<dbReference type="EMBL" id="CP016303">
    <property type="protein sequence ID" value="ASX25875.1"/>
    <property type="molecule type" value="Genomic_DNA"/>
</dbReference>
<reference evidence="2 3" key="2">
    <citation type="submission" date="2017-09" db="EMBL/GenBank/DDBJ databases">
        <title>The genome of whitefly Bemisia tabaci, a global crop pest, provides novel insights into virus transmission, host adaptation and insecticide resistance.</title>
        <authorList>
            <person name="Kaur N."/>
            <person name="Kliot A."/>
            <person name="Pinheiro P.V."/>
            <person name="Luan J."/>
            <person name="Zheng Y."/>
            <person name="Liu W."/>
            <person name="Sun H."/>
            <person name="Yang X."/>
            <person name="Xu Y."/>
            <person name="Luo Y."/>
            <person name="Kruse A."/>
            <person name="Fisher T.W."/>
            <person name="Nelson D.R."/>
            <person name="Elimelech M."/>
            <person name="MacCoss M."/>
            <person name="Johnson R."/>
            <person name="Cohen E."/>
            <person name="Hunter W.B."/>
            <person name="Brown J.K."/>
            <person name="Jander G."/>
            <person name="Cilia M."/>
            <person name="Douglas A.E."/>
            <person name="Ghanim M."/>
            <person name="Simmons A.M."/>
            <person name="Wintermantel W.M."/>
            <person name="Ling K.-S."/>
            <person name="Fei Z."/>
        </authorList>
    </citation>
    <scope>NUCLEOTIDE SEQUENCE [LARGE SCALE GENOMIC DNA]</scope>
    <source>
        <strain evidence="2 3">MEAM1</strain>
    </source>
</reference>
<evidence type="ECO:0000259" key="1">
    <source>
        <dbReference type="Pfam" id="PF17891"/>
    </source>
</evidence>
<feature type="domain" description="Mu-like prophage FluMu N-terminal" evidence="1">
    <location>
        <begin position="7"/>
        <end position="51"/>
    </location>
</feature>
<organism evidence="2 3">
    <name type="scientific">Candidatus Hamiltonella defensa</name>
    <name type="common">Bemisia tabaci</name>
    <dbReference type="NCBI Taxonomy" id="672795"/>
    <lineage>
        <taxon>Bacteria</taxon>
        <taxon>Pseudomonadati</taxon>
        <taxon>Pseudomonadota</taxon>
        <taxon>Gammaproteobacteria</taxon>
        <taxon>Enterobacterales</taxon>
        <taxon>Enterobacteriaceae</taxon>
        <taxon>aphid secondary symbionts</taxon>
        <taxon>Candidatus Williamhamiltonella</taxon>
    </lineage>
</organism>
<dbReference type="OrthoDB" id="6289755at2"/>
<reference evidence="3" key="1">
    <citation type="submission" date="2016-06" db="EMBL/GenBank/DDBJ databases">
        <authorList>
            <person name="Chen W."/>
            <person name="Hasegawa D.K."/>
        </authorList>
    </citation>
    <scope>NUCLEOTIDE SEQUENCE [LARGE SCALE GENOMIC DNA]</scope>
    <source>
        <strain evidence="3">MEAM1</strain>
    </source>
</reference>
<dbReference type="Proteomes" id="UP000216438">
    <property type="component" value="Chromosome"/>
</dbReference>
<name>A0A249DX88_9ENTR</name>
<proteinExistence type="predicted"/>
<evidence type="ECO:0000313" key="2">
    <source>
        <dbReference type="EMBL" id="ASX25875.1"/>
    </source>
</evidence>
<gene>
    <name evidence="2" type="ORF">BA171_01640</name>
</gene>
<dbReference type="Gene3D" id="3.40.5.80">
    <property type="match status" value="1"/>
</dbReference>
<dbReference type="InterPro" id="IPR041227">
    <property type="entry name" value="FluMu_N"/>
</dbReference>
<dbReference type="RefSeq" id="WP_016858153.1">
    <property type="nucleotide sequence ID" value="NZ_CP016303.1"/>
</dbReference>
<dbReference type="AlphaFoldDB" id="A0A249DX88"/>
<dbReference type="Pfam" id="PF17891">
    <property type="entry name" value="FluMu_N"/>
    <property type="match status" value="1"/>
</dbReference>
<sequence>MNQRLFIRSKNRQGFRRAGAFFPSEGKMIDPTDFTEHQWAQIKAEPLLTVMEGAEAPVDDTPRELIENIVEAIGMINPDKKPPVKDLENIIGQDITAAQRDRAWAIYQARVAEG</sequence>
<protein>
    <recommendedName>
        <fullName evidence="1">Mu-like prophage FluMu N-terminal domain-containing protein</fullName>
    </recommendedName>
</protein>
<dbReference type="SUPFAM" id="SSF160059">
    <property type="entry name" value="PriA/YqbF domain"/>
    <property type="match status" value="1"/>
</dbReference>
<evidence type="ECO:0000313" key="3">
    <source>
        <dbReference type="Proteomes" id="UP000216438"/>
    </source>
</evidence>
<accession>A0A249DX88</accession>